<evidence type="ECO:0000313" key="2">
    <source>
        <dbReference type="Proteomes" id="UP000601361"/>
    </source>
</evidence>
<reference evidence="2" key="1">
    <citation type="journal article" date="2019" name="Int. J. Syst. Evol. Microbiol.">
        <title>The Global Catalogue of Microorganisms (GCM) 10K type strain sequencing project: providing services to taxonomists for standard genome sequencing and annotation.</title>
        <authorList>
            <consortium name="The Broad Institute Genomics Platform"/>
            <consortium name="The Broad Institute Genome Sequencing Center for Infectious Disease"/>
            <person name="Wu L."/>
            <person name="Ma J."/>
        </authorList>
    </citation>
    <scope>NUCLEOTIDE SEQUENCE [LARGE SCALE GENOMIC DNA]</scope>
    <source>
        <strain evidence="2">CGMCC 1.12990</strain>
    </source>
</reference>
<gene>
    <name evidence="1" type="ORF">GCM10011378_36730</name>
</gene>
<sequence>MTRFQESMNSAAYLLELGVIHTAILDLHHLPNIGHDDQYWLATNWLPRISVPALQQVGVVLPSSNLYNQLVVESLIHVSQHFMHYDIQFFSAVAEALDWSVGSQQPDLQQALASEWAAHVPGAVLY</sequence>
<organism evidence="1 2">
    <name type="scientific">Hymenobacter glacieicola</name>
    <dbReference type="NCBI Taxonomy" id="1562124"/>
    <lineage>
        <taxon>Bacteria</taxon>
        <taxon>Pseudomonadati</taxon>
        <taxon>Bacteroidota</taxon>
        <taxon>Cytophagia</taxon>
        <taxon>Cytophagales</taxon>
        <taxon>Hymenobacteraceae</taxon>
        <taxon>Hymenobacter</taxon>
    </lineage>
</organism>
<dbReference type="Proteomes" id="UP000601361">
    <property type="component" value="Unassembled WGS sequence"/>
</dbReference>
<name>A0ABQ1X4B9_9BACT</name>
<protein>
    <submittedName>
        <fullName evidence="1">Uncharacterized protein</fullName>
    </submittedName>
</protein>
<dbReference type="EMBL" id="BMGS01000011">
    <property type="protein sequence ID" value="GGG57280.1"/>
    <property type="molecule type" value="Genomic_DNA"/>
</dbReference>
<evidence type="ECO:0000313" key="1">
    <source>
        <dbReference type="EMBL" id="GGG57280.1"/>
    </source>
</evidence>
<keyword evidence="2" id="KW-1185">Reference proteome</keyword>
<proteinExistence type="predicted"/>
<comment type="caution">
    <text evidence="1">The sequence shown here is derived from an EMBL/GenBank/DDBJ whole genome shotgun (WGS) entry which is preliminary data.</text>
</comment>
<accession>A0ABQ1X4B9</accession>